<dbReference type="InterPro" id="IPR006311">
    <property type="entry name" value="TAT_signal"/>
</dbReference>
<proteinExistence type="predicted"/>
<accession>A0A560CSR2</accession>
<sequence length="170" mass="17531">MKGCGKLELGRRQFLRNGLGAVGGAAAAAVPVPAAAGGRSGYPAQVLANLRDLAVNVPRDIHYPDTGSPGVVVKLGAAVPGGVGPDGDIVAYSTLCPHKGYPLAYAASDKTLNCPGHFSRFDAEKEGQQVWGHATQNLAMFRLALRPNGDIAAVGVDELIYGRIGNVLES</sequence>
<evidence type="ECO:0000256" key="1">
    <source>
        <dbReference type="ARBA" id="ARBA00022714"/>
    </source>
</evidence>
<dbReference type="InterPro" id="IPR036922">
    <property type="entry name" value="Rieske_2Fe-2S_sf"/>
</dbReference>
<dbReference type="GO" id="GO:0046872">
    <property type="term" value="F:metal ion binding"/>
    <property type="evidence" value="ECO:0007669"/>
    <property type="project" value="UniProtKB-KW"/>
</dbReference>
<evidence type="ECO:0000313" key="6">
    <source>
        <dbReference type="EMBL" id="TWA87896.1"/>
    </source>
</evidence>
<reference evidence="6 7" key="1">
    <citation type="submission" date="2019-06" db="EMBL/GenBank/DDBJ databases">
        <title>Genomic Encyclopedia of Type Strains, Phase IV (KMG-V): Genome sequencing to study the core and pangenomes of soil and plant-associated prokaryotes.</title>
        <authorList>
            <person name="Whitman W."/>
        </authorList>
    </citation>
    <scope>NUCLEOTIDE SEQUENCE [LARGE SCALE GENOMIC DNA]</scope>
    <source>
        <strain evidence="6 7">BR 11650</strain>
    </source>
</reference>
<name>A0A560CSR2_AZOBR</name>
<dbReference type="EMBL" id="VITH01000001">
    <property type="protein sequence ID" value="TWA87896.1"/>
    <property type="molecule type" value="Genomic_DNA"/>
</dbReference>
<feature type="domain" description="Rieske" evidence="5">
    <location>
        <begin position="56"/>
        <end position="152"/>
    </location>
</feature>
<dbReference type="AlphaFoldDB" id="A0A560CSR2"/>
<evidence type="ECO:0000313" key="7">
    <source>
        <dbReference type="Proteomes" id="UP000318529"/>
    </source>
</evidence>
<dbReference type="Proteomes" id="UP000318529">
    <property type="component" value="Unassembled WGS sequence"/>
</dbReference>
<dbReference type="InterPro" id="IPR017941">
    <property type="entry name" value="Rieske_2Fe-2S"/>
</dbReference>
<dbReference type="RefSeq" id="WP_145681128.1">
    <property type="nucleotide sequence ID" value="NZ_VITH01000001.1"/>
</dbReference>
<evidence type="ECO:0000256" key="4">
    <source>
        <dbReference type="ARBA" id="ARBA00023014"/>
    </source>
</evidence>
<keyword evidence="4" id="KW-0411">Iron-sulfur</keyword>
<dbReference type="PROSITE" id="PS51296">
    <property type="entry name" value="RIESKE"/>
    <property type="match status" value="1"/>
</dbReference>
<dbReference type="SUPFAM" id="SSF50022">
    <property type="entry name" value="ISP domain"/>
    <property type="match status" value="1"/>
</dbReference>
<gene>
    <name evidence="6" type="ORF">FBZ83_101765</name>
</gene>
<evidence type="ECO:0000256" key="3">
    <source>
        <dbReference type="ARBA" id="ARBA00023004"/>
    </source>
</evidence>
<dbReference type="PROSITE" id="PS51318">
    <property type="entry name" value="TAT"/>
    <property type="match status" value="1"/>
</dbReference>
<dbReference type="Gene3D" id="2.102.10.10">
    <property type="entry name" value="Rieske [2Fe-2S] iron-sulphur domain"/>
    <property type="match status" value="1"/>
</dbReference>
<keyword evidence="3" id="KW-0408">Iron</keyword>
<comment type="caution">
    <text evidence="6">The sequence shown here is derived from an EMBL/GenBank/DDBJ whole genome shotgun (WGS) entry which is preliminary data.</text>
</comment>
<evidence type="ECO:0000259" key="5">
    <source>
        <dbReference type="PROSITE" id="PS51296"/>
    </source>
</evidence>
<dbReference type="NCBIfam" id="TIGR02694">
    <property type="entry name" value="arsenite_ox_S"/>
    <property type="match status" value="1"/>
</dbReference>
<protein>
    <submittedName>
        <fullName evidence="6">Arsenite oxidase small subunit</fullName>
    </submittedName>
</protein>
<organism evidence="6 7">
    <name type="scientific">Azospirillum brasilense</name>
    <dbReference type="NCBI Taxonomy" id="192"/>
    <lineage>
        <taxon>Bacteria</taxon>
        <taxon>Pseudomonadati</taxon>
        <taxon>Pseudomonadota</taxon>
        <taxon>Alphaproteobacteria</taxon>
        <taxon>Rhodospirillales</taxon>
        <taxon>Azospirillaceae</taxon>
        <taxon>Azospirillum</taxon>
    </lineage>
</organism>
<dbReference type="InterPro" id="IPR014067">
    <property type="entry name" value="AioB/IdrB_ssu"/>
</dbReference>
<evidence type="ECO:0000256" key="2">
    <source>
        <dbReference type="ARBA" id="ARBA00022723"/>
    </source>
</evidence>
<dbReference type="GO" id="GO:0051537">
    <property type="term" value="F:2 iron, 2 sulfur cluster binding"/>
    <property type="evidence" value="ECO:0007669"/>
    <property type="project" value="UniProtKB-KW"/>
</dbReference>
<keyword evidence="1" id="KW-0001">2Fe-2S</keyword>
<keyword evidence="2" id="KW-0479">Metal-binding</keyword>
<dbReference type="Pfam" id="PF00355">
    <property type="entry name" value="Rieske"/>
    <property type="match status" value="1"/>
</dbReference>